<evidence type="ECO:0000313" key="2">
    <source>
        <dbReference type="EMBL" id="SVB35514.1"/>
    </source>
</evidence>
<dbReference type="PRINTS" id="PR00080">
    <property type="entry name" value="SDRFAMILY"/>
</dbReference>
<dbReference type="AlphaFoldDB" id="A0A382DBZ5"/>
<dbReference type="EMBL" id="UINC01038460">
    <property type="protein sequence ID" value="SVB35514.1"/>
    <property type="molecule type" value="Genomic_DNA"/>
</dbReference>
<gene>
    <name evidence="2" type="ORF">METZ01_LOCUS188368</name>
</gene>
<dbReference type="SUPFAM" id="SSF51735">
    <property type="entry name" value="NAD(P)-binding Rossmann-fold domains"/>
    <property type="match status" value="1"/>
</dbReference>
<dbReference type="Pfam" id="PF13561">
    <property type="entry name" value="adh_short_C2"/>
    <property type="match status" value="1"/>
</dbReference>
<dbReference type="InterPro" id="IPR036291">
    <property type="entry name" value="NAD(P)-bd_dom_sf"/>
</dbReference>
<comment type="similarity">
    <text evidence="1">Belongs to the short-chain dehydrogenases/reductases (SDR) family.</text>
</comment>
<name>A0A382DBZ5_9ZZZZ</name>
<proteinExistence type="inferred from homology"/>
<accession>A0A382DBZ5</accession>
<reference evidence="2" key="1">
    <citation type="submission" date="2018-05" db="EMBL/GenBank/DDBJ databases">
        <authorList>
            <person name="Lanie J.A."/>
            <person name="Ng W.-L."/>
            <person name="Kazmierczak K.M."/>
            <person name="Andrzejewski T.M."/>
            <person name="Davidsen T.M."/>
            <person name="Wayne K.J."/>
            <person name="Tettelin H."/>
            <person name="Glass J.I."/>
            <person name="Rusch D."/>
            <person name="Podicherti R."/>
            <person name="Tsui H.-C.T."/>
            <person name="Winkler M.E."/>
        </authorList>
    </citation>
    <scope>NUCLEOTIDE SEQUENCE</scope>
</reference>
<dbReference type="Gene3D" id="3.40.50.720">
    <property type="entry name" value="NAD(P)-binding Rossmann-like Domain"/>
    <property type="match status" value="1"/>
</dbReference>
<dbReference type="InterPro" id="IPR002347">
    <property type="entry name" value="SDR_fam"/>
</dbReference>
<dbReference type="GO" id="GO:0016616">
    <property type="term" value="F:oxidoreductase activity, acting on the CH-OH group of donors, NAD or NADP as acceptor"/>
    <property type="evidence" value="ECO:0007669"/>
    <property type="project" value="TreeGrafter"/>
</dbReference>
<evidence type="ECO:0008006" key="3">
    <source>
        <dbReference type="Google" id="ProtNLM"/>
    </source>
</evidence>
<organism evidence="2">
    <name type="scientific">marine metagenome</name>
    <dbReference type="NCBI Taxonomy" id="408172"/>
    <lineage>
        <taxon>unclassified sequences</taxon>
        <taxon>metagenomes</taxon>
        <taxon>ecological metagenomes</taxon>
    </lineage>
</organism>
<evidence type="ECO:0000256" key="1">
    <source>
        <dbReference type="ARBA" id="ARBA00006484"/>
    </source>
</evidence>
<dbReference type="CDD" id="cd05233">
    <property type="entry name" value="SDR_c"/>
    <property type="match status" value="1"/>
</dbReference>
<protein>
    <recommendedName>
        <fullName evidence="3">Short-chain dehydrogenase</fullName>
    </recommendedName>
</protein>
<dbReference type="PANTHER" id="PTHR42760">
    <property type="entry name" value="SHORT-CHAIN DEHYDROGENASES/REDUCTASES FAMILY MEMBER"/>
    <property type="match status" value="1"/>
</dbReference>
<dbReference type="FunFam" id="3.40.50.720:FF:000084">
    <property type="entry name" value="Short-chain dehydrogenase reductase"/>
    <property type="match status" value="1"/>
</dbReference>
<dbReference type="PRINTS" id="PR00081">
    <property type="entry name" value="GDHRDH"/>
</dbReference>
<sequence>MGELDGKVAIVTGAGRLRGIGRAAAVALAKLGADVVVTGTGRDPSTFPDDEKEIGWRDVESVAEQVRAEGTRALTLKVDVASAEDVQNMVDKTIEEFGKVDILINNAAYARGIDRVPILDLDQEIFQKVMDIKVTGTYLCTKAVIRHMIDHDEGGKIVNISSTAGKRGSANTLAYNGANFAIVGMTQSMARELGPHNINVNAVCPGAVDTHRMDILGRGETWSNMASNTPIGRNGTDEEVGDFCAYLCTEAASWIHGQSINHNGGSVMEH</sequence>